<accession>A0ABC8CMD6</accession>
<name>A0ABC8CMD6_CORST</name>
<dbReference type="NCBIfam" id="NF046112">
    <property type="entry name" value="MSMEG_6209_Nter"/>
    <property type="match status" value="1"/>
</dbReference>
<evidence type="ECO:0000313" key="1">
    <source>
        <dbReference type="EMBL" id="ATZ08822.1"/>
    </source>
</evidence>
<gene>
    <name evidence="1" type="ORF">A9D01_08755</name>
</gene>
<protein>
    <submittedName>
        <fullName evidence="1">Uncharacterized protein</fullName>
    </submittedName>
</protein>
<proteinExistence type="predicted"/>
<dbReference type="Proteomes" id="UP000231994">
    <property type="component" value="Chromosome"/>
</dbReference>
<reference evidence="1 2" key="1">
    <citation type="submission" date="2017-11" db="EMBL/GenBank/DDBJ databases">
        <title>Whole genome sequencing of cultured pathogen.</title>
        <authorList>
            <person name="Hoffmann M."/>
            <person name="Sanchez M."/>
            <person name="Timme R."/>
            <person name="Nudel K."/>
            <person name="Bry L."/>
        </authorList>
    </citation>
    <scope>NUCLEOTIDE SEQUENCE [LARGE SCALE GENOMIC DNA]</scope>
    <source>
        <strain evidence="1 2">216</strain>
    </source>
</reference>
<dbReference type="RefSeq" id="WP_049063253.1">
    <property type="nucleotide sequence ID" value="NZ_CP024931.1"/>
</dbReference>
<dbReference type="EMBL" id="CP024932">
    <property type="protein sequence ID" value="ATZ08822.1"/>
    <property type="molecule type" value="Genomic_DNA"/>
</dbReference>
<dbReference type="AlphaFoldDB" id="A0ABC8CMD6"/>
<sequence>MLNIQNALDTLRKDLHESHGHSFSAGEIDSKPDEVIVHHLKGETLDEFVLVMVEREHSEYFG</sequence>
<organism evidence="1 2">
    <name type="scientific">Corynebacterium striatum</name>
    <dbReference type="NCBI Taxonomy" id="43770"/>
    <lineage>
        <taxon>Bacteria</taxon>
        <taxon>Bacillati</taxon>
        <taxon>Actinomycetota</taxon>
        <taxon>Actinomycetes</taxon>
        <taxon>Mycobacteriales</taxon>
        <taxon>Corynebacteriaceae</taxon>
        <taxon>Corynebacterium</taxon>
    </lineage>
</organism>
<evidence type="ECO:0000313" key="2">
    <source>
        <dbReference type="Proteomes" id="UP000231994"/>
    </source>
</evidence>